<dbReference type="Gene3D" id="1.20.1560.10">
    <property type="entry name" value="ABC transporter type 1, transmembrane domain"/>
    <property type="match status" value="1"/>
</dbReference>
<dbReference type="AlphaFoldDB" id="A0A087UPA4"/>
<evidence type="ECO:0000313" key="4">
    <source>
        <dbReference type="EMBL" id="KFM79193.1"/>
    </source>
</evidence>
<gene>
    <name evidence="4" type="ORF">X975_27115</name>
</gene>
<dbReference type="SUPFAM" id="SSF90123">
    <property type="entry name" value="ABC transporter transmembrane region"/>
    <property type="match status" value="1"/>
</dbReference>
<protein>
    <submittedName>
        <fullName evidence="4">ATP-binding cassette sub-family B member 10, mitochondrial</fullName>
    </submittedName>
</protein>
<proteinExistence type="predicted"/>
<reference evidence="4 5" key="1">
    <citation type="submission" date="2013-11" db="EMBL/GenBank/DDBJ databases">
        <title>Genome sequencing of Stegodyphus mimosarum.</title>
        <authorList>
            <person name="Bechsgaard J."/>
        </authorList>
    </citation>
    <scope>NUCLEOTIDE SEQUENCE [LARGE SCALE GENOMIC DNA]</scope>
</reference>
<evidence type="ECO:0000313" key="5">
    <source>
        <dbReference type="Proteomes" id="UP000054359"/>
    </source>
</evidence>
<keyword evidence="2" id="KW-1133">Transmembrane helix</keyword>
<dbReference type="InterPro" id="IPR036640">
    <property type="entry name" value="ABC1_TM_sf"/>
</dbReference>
<keyword evidence="4" id="KW-0067">ATP-binding</keyword>
<organism evidence="4 5">
    <name type="scientific">Stegodyphus mimosarum</name>
    <name type="common">African social velvet spider</name>
    <dbReference type="NCBI Taxonomy" id="407821"/>
    <lineage>
        <taxon>Eukaryota</taxon>
        <taxon>Metazoa</taxon>
        <taxon>Ecdysozoa</taxon>
        <taxon>Arthropoda</taxon>
        <taxon>Chelicerata</taxon>
        <taxon>Arachnida</taxon>
        <taxon>Araneae</taxon>
        <taxon>Araneomorphae</taxon>
        <taxon>Entelegynae</taxon>
        <taxon>Eresoidea</taxon>
        <taxon>Eresidae</taxon>
        <taxon>Stegodyphus</taxon>
    </lineage>
</organism>
<evidence type="ECO:0000256" key="1">
    <source>
        <dbReference type="ARBA" id="ARBA00022692"/>
    </source>
</evidence>
<evidence type="ECO:0000256" key="3">
    <source>
        <dbReference type="ARBA" id="ARBA00023136"/>
    </source>
</evidence>
<evidence type="ECO:0000256" key="2">
    <source>
        <dbReference type="ARBA" id="ARBA00022989"/>
    </source>
</evidence>
<feature type="non-terminal residue" evidence="4">
    <location>
        <position position="52"/>
    </location>
</feature>
<dbReference type="EMBL" id="KK120847">
    <property type="protein sequence ID" value="KFM79193.1"/>
    <property type="molecule type" value="Genomic_DNA"/>
</dbReference>
<name>A0A087UPA4_STEMI</name>
<dbReference type="STRING" id="407821.A0A087UPA4"/>
<dbReference type="OrthoDB" id="6500128at2759"/>
<sequence>MMNESQLTIGSLSSFLLYAAYAGISINGLSTFYSELMRGLGASTRLWELIDR</sequence>
<accession>A0A087UPA4</accession>
<dbReference type="GO" id="GO:0016020">
    <property type="term" value="C:membrane"/>
    <property type="evidence" value="ECO:0007669"/>
    <property type="project" value="InterPro"/>
</dbReference>
<keyword evidence="4" id="KW-0547">Nucleotide-binding</keyword>
<keyword evidence="1" id="KW-0812">Transmembrane</keyword>
<keyword evidence="3" id="KW-0472">Membrane</keyword>
<keyword evidence="5" id="KW-1185">Reference proteome</keyword>
<dbReference type="Proteomes" id="UP000054359">
    <property type="component" value="Unassembled WGS sequence"/>
</dbReference>
<dbReference type="GO" id="GO:0005524">
    <property type="term" value="F:ATP binding"/>
    <property type="evidence" value="ECO:0007669"/>
    <property type="project" value="UniProtKB-KW"/>
</dbReference>